<comment type="caution">
    <text evidence="1">The sequence shown here is derived from an EMBL/GenBank/DDBJ whole genome shotgun (WGS) entry which is preliminary data.</text>
</comment>
<reference evidence="1 2" key="2">
    <citation type="journal article" date="2022" name="Mol. Ecol. Resour.">
        <title>The genomes of chicory, endive, great burdock and yacon provide insights into Asteraceae paleo-polyploidization history and plant inulin production.</title>
        <authorList>
            <person name="Fan W."/>
            <person name="Wang S."/>
            <person name="Wang H."/>
            <person name="Wang A."/>
            <person name="Jiang F."/>
            <person name="Liu H."/>
            <person name="Zhao H."/>
            <person name="Xu D."/>
            <person name="Zhang Y."/>
        </authorList>
    </citation>
    <scope>NUCLEOTIDE SEQUENCE [LARGE SCALE GENOMIC DNA]</scope>
    <source>
        <strain evidence="2">cv. Punajuju</strain>
        <tissue evidence="1">Leaves</tissue>
    </source>
</reference>
<keyword evidence="2" id="KW-1185">Reference proteome</keyword>
<organism evidence="1 2">
    <name type="scientific">Cichorium intybus</name>
    <name type="common">Chicory</name>
    <dbReference type="NCBI Taxonomy" id="13427"/>
    <lineage>
        <taxon>Eukaryota</taxon>
        <taxon>Viridiplantae</taxon>
        <taxon>Streptophyta</taxon>
        <taxon>Embryophyta</taxon>
        <taxon>Tracheophyta</taxon>
        <taxon>Spermatophyta</taxon>
        <taxon>Magnoliopsida</taxon>
        <taxon>eudicotyledons</taxon>
        <taxon>Gunneridae</taxon>
        <taxon>Pentapetalae</taxon>
        <taxon>asterids</taxon>
        <taxon>campanulids</taxon>
        <taxon>Asterales</taxon>
        <taxon>Asteraceae</taxon>
        <taxon>Cichorioideae</taxon>
        <taxon>Cichorieae</taxon>
        <taxon>Cichoriinae</taxon>
        <taxon>Cichorium</taxon>
    </lineage>
</organism>
<sequence>MIVKNLLSTYHPAINKFTTSYGFLAGVMDKKSLWSEGHASKSNRTDEKEREQNAAKEDKYKEKYWAKSIQELDLSDNKNSKETCPLLLVYYSG</sequence>
<protein>
    <submittedName>
        <fullName evidence="1">Uncharacterized protein</fullName>
    </submittedName>
</protein>
<dbReference type="Proteomes" id="UP001055811">
    <property type="component" value="Linkage Group LG05"/>
</dbReference>
<accession>A0ACB9CUM2</accession>
<proteinExistence type="predicted"/>
<evidence type="ECO:0000313" key="1">
    <source>
        <dbReference type="EMBL" id="KAI3738009.1"/>
    </source>
</evidence>
<reference evidence="2" key="1">
    <citation type="journal article" date="2022" name="Mol. Ecol. Resour.">
        <title>The genomes of chicory, endive, great burdock and yacon provide insights into Asteraceae palaeo-polyploidization history and plant inulin production.</title>
        <authorList>
            <person name="Fan W."/>
            <person name="Wang S."/>
            <person name="Wang H."/>
            <person name="Wang A."/>
            <person name="Jiang F."/>
            <person name="Liu H."/>
            <person name="Zhao H."/>
            <person name="Xu D."/>
            <person name="Zhang Y."/>
        </authorList>
    </citation>
    <scope>NUCLEOTIDE SEQUENCE [LARGE SCALE GENOMIC DNA]</scope>
    <source>
        <strain evidence="2">cv. Punajuju</strain>
    </source>
</reference>
<gene>
    <name evidence="1" type="ORF">L2E82_28027</name>
</gene>
<name>A0ACB9CUM2_CICIN</name>
<dbReference type="EMBL" id="CM042013">
    <property type="protein sequence ID" value="KAI3738009.1"/>
    <property type="molecule type" value="Genomic_DNA"/>
</dbReference>
<evidence type="ECO:0000313" key="2">
    <source>
        <dbReference type="Proteomes" id="UP001055811"/>
    </source>
</evidence>